<dbReference type="Pfam" id="PF01808">
    <property type="entry name" value="AICARFT_IMPCHas"/>
    <property type="match status" value="1"/>
</dbReference>
<dbReference type="SUPFAM" id="SSF53927">
    <property type="entry name" value="Cytidine deaminase-like"/>
    <property type="match status" value="1"/>
</dbReference>
<evidence type="ECO:0000313" key="2">
    <source>
        <dbReference type="Proteomes" id="UP000324143"/>
    </source>
</evidence>
<dbReference type="PANTHER" id="PTHR11692">
    <property type="entry name" value="BIFUNCTIONAL PURINE BIOSYNTHESIS PROTEIN PURH"/>
    <property type="match status" value="1"/>
</dbReference>
<dbReference type="Gene3D" id="1.10.287.440">
    <property type="match status" value="1"/>
</dbReference>
<accession>A0A5D0MKN7</accession>
<protein>
    <submittedName>
        <fullName evidence="1">Phosphoribosylaminoimidazolecarboxamide formyltransferase</fullName>
        <ecNumber evidence="1">2.1.2.3</ecNumber>
    </submittedName>
</protein>
<gene>
    <name evidence="1" type="ORF">FXF47_02590</name>
</gene>
<dbReference type="InterPro" id="IPR016193">
    <property type="entry name" value="Cytidine_deaminase-like"/>
</dbReference>
<dbReference type="NCBIfam" id="NF005492">
    <property type="entry name" value="PRK07106.1"/>
    <property type="match status" value="1"/>
</dbReference>
<name>A0A5D0MKN7_9BACT</name>
<dbReference type="PANTHER" id="PTHR11692:SF0">
    <property type="entry name" value="BIFUNCTIONAL PURINE BIOSYNTHESIS PROTEIN ATIC"/>
    <property type="match status" value="1"/>
</dbReference>
<dbReference type="SMART" id="SM00798">
    <property type="entry name" value="AICARFT_IMPCHas"/>
    <property type="match status" value="1"/>
</dbReference>
<reference evidence="1" key="1">
    <citation type="submission" date="2019-08" db="EMBL/GenBank/DDBJ databases">
        <title>Genomic characterization of a novel candidate phylum (ARYD3) from a high temperature, high salinity tertiary oil reservoir in north central Oklahoma, USA.</title>
        <authorList>
            <person name="Youssef N.H."/>
            <person name="Yadav A."/>
            <person name="Elshahed M.S."/>
        </authorList>
    </citation>
    <scope>NUCLEOTIDE SEQUENCE [LARGE SCALE GENOMIC DNA]</scope>
    <source>
        <strain evidence="1">ARYD3</strain>
    </source>
</reference>
<comment type="caution">
    <text evidence="1">The sequence shown here is derived from an EMBL/GenBank/DDBJ whole genome shotgun (WGS) entry which is preliminary data.</text>
</comment>
<dbReference type="FunFam" id="3.40.140.20:FF:000003">
    <property type="entry name" value="Bifunctional purine biosynthesis protein"/>
    <property type="match status" value="1"/>
</dbReference>
<proteinExistence type="predicted"/>
<dbReference type="EMBL" id="VSIX01000029">
    <property type="protein sequence ID" value="TYB31778.1"/>
    <property type="molecule type" value="Genomic_DNA"/>
</dbReference>
<evidence type="ECO:0000313" key="1">
    <source>
        <dbReference type="EMBL" id="TYB31778.1"/>
    </source>
</evidence>
<keyword evidence="2" id="KW-1185">Reference proteome</keyword>
<dbReference type="AlphaFoldDB" id="A0A5D0MKN7"/>
<dbReference type="Proteomes" id="UP000324143">
    <property type="component" value="Unassembled WGS sequence"/>
</dbReference>
<dbReference type="Gene3D" id="3.40.140.20">
    <property type="match status" value="2"/>
</dbReference>
<dbReference type="InterPro" id="IPR024050">
    <property type="entry name" value="AICAR_Tfase_insert_dom_sf"/>
</dbReference>
<dbReference type="GO" id="GO:0003937">
    <property type="term" value="F:IMP cyclohydrolase activity"/>
    <property type="evidence" value="ECO:0007669"/>
    <property type="project" value="InterPro"/>
</dbReference>
<dbReference type="GO" id="GO:0004643">
    <property type="term" value="F:phosphoribosylaminoimidazolecarboxamide formyltransferase activity"/>
    <property type="evidence" value="ECO:0007669"/>
    <property type="project" value="UniProtKB-EC"/>
</dbReference>
<dbReference type="EC" id="2.1.2.3" evidence="1"/>
<organism evidence="1 2">
    <name type="scientific">Candidatus Mcinerneyibacterium aminivorans</name>
    <dbReference type="NCBI Taxonomy" id="2703815"/>
    <lineage>
        <taxon>Bacteria</taxon>
        <taxon>Candidatus Macinerneyibacteriota</taxon>
        <taxon>Candidatus Mcinerneyibacteria</taxon>
        <taxon>Candidatus Mcinerneyibacteriales</taxon>
        <taxon>Candidatus Mcinerneyibacteriaceae</taxon>
        <taxon>Candidatus Mcinerneyibacterium</taxon>
    </lineage>
</organism>
<dbReference type="GO" id="GO:0005829">
    <property type="term" value="C:cytosol"/>
    <property type="evidence" value="ECO:0007669"/>
    <property type="project" value="TreeGrafter"/>
</dbReference>
<dbReference type="InterPro" id="IPR002695">
    <property type="entry name" value="PurH-like"/>
</dbReference>
<keyword evidence="1" id="KW-0808">Transferase</keyword>
<sequence length="389" mass="44298">MEIKLKYGCNPHQKNAKIEFDDNYLNILNGKPGYINMLDALNSWQLVKKLHEATGKISAASFKHVSPAGAAVAKPLNENFLKSQFLKEKKYSKAAKAYIRARGGDRMSSYGDAAAISSKVDVSLAEYLRKEVSDLIIAPEYESKALEILKKKKNGNYLIIQIDPNYEPSKIEKRDIFGFNLYQDRDTKPITNKIFSKNNIVSKNKSVDNNIKETLITGNIALRYTQSNSVCVAYNGQIIGNGAGQQSRVHCTRLACEKAEKWLLQQHPKVARLNYVDGLSRAAKTNLVDKYLLWDKLSSAEREFLLDNLKEKPELITQKEKQKWLKNFDNLTLCSDAFFPFRDSIDRANKLNVKYISQPGGSIRDENVTNVVDKYNMIMYHTGIRLFRH</sequence>
<dbReference type="GO" id="GO:0006189">
    <property type="term" value="P:'de novo' IMP biosynthetic process"/>
    <property type="evidence" value="ECO:0007669"/>
    <property type="project" value="TreeGrafter"/>
</dbReference>
<dbReference type="InterPro" id="IPR024051">
    <property type="entry name" value="AICAR_Tfase_dup_dom_sf"/>
</dbReference>